<evidence type="ECO:0000256" key="2">
    <source>
        <dbReference type="ARBA" id="ARBA00012438"/>
    </source>
</evidence>
<feature type="modified residue" description="4-aspartylphosphate" evidence="6">
    <location>
        <position position="54"/>
    </location>
</feature>
<evidence type="ECO:0000256" key="3">
    <source>
        <dbReference type="ARBA" id="ARBA00022553"/>
    </source>
</evidence>
<name>A0A0S8FWF0_UNCW3</name>
<organism evidence="9 10">
    <name type="scientific">candidate division WOR_3 bacterium SM23_42</name>
    <dbReference type="NCBI Taxonomy" id="1703779"/>
    <lineage>
        <taxon>Bacteria</taxon>
        <taxon>Bacteria division WOR-3</taxon>
    </lineage>
</organism>
<evidence type="ECO:0000256" key="6">
    <source>
        <dbReference type="PROSITE-ProRule" id="PRU00169"/>
    </source>
</evidence>
<evidence type="ECO:0000256" key="4">
    <source>
        <dbReference type="ARBA" id="ARBA00022679"/>
    </source>
</evidence>
<dbReference type="PROSITE" id="PS50109">
    <property type="entry name" value="HIS_KIN"/>
    <property type="match status" value="1"/>
</dbReference>
<dbReference type="Pfam" id="PF02518">
    <property type="entry name" value="HATPase_c"/>
    <property type="match status" value="1"/>
</dbReference>
<dbReference type="InterPro" id="IPR005467">
    <property type="entry name" value="His_kinase_dom"/>
</dbReference>
<feature type="domain" description="Response regulatory" evidence="8">
    <location>
        <begin position="5"/>
        <end position="119"/>
    </location>
</feature>
<dbReference type="Proteomes" id="UP000051373">
    <property type="component" value="Unassembled WGS sequence"/>
</dbReference>
<comment type="caution">
    <text evidence="9">The sequence shown here is derived from an EMBL/GenBank/DDBJ whole genome shotgun (WGS) entry which is preliminary data.</text>
</comment>
<dbReference type="InterPro" id="IPR004358">
    <property type="entry name" value="Sig_transdc_His_kin-like_C"/>
</dbReference>
<dbReference type="InterPro" id="IPR003661">
    <property type="entry name" value="HisK_dim/P_dom"/>
</dbReference>
<dbReference type="CDD" id="cd00082">
    <property type="entry name" value="HisKA"/>
    <property type="match status" value="1"/>
</dbReference>
<dbReference type="InterPro" id="IPR003594">
    <property type="entry name" value="HATPase_dom"/>
</dbReference>
<dbReference type="FunFam" id="3.30.565.10:FF:000006">
    <property type="entry name" value="Sensor histidine kinase WalK"/>
    <property type="match status" value="1"/>
</dbReference>
<reference evidence="9 10" key="1">
    <citation type="journal article" date="2015" name="Microbiome">
        <title>Genomic resolution of linkages in carbon, nitrogen, and sulfur cycling among widespread estuary sediment bacteria.</title>
        <authorList>
            <person name="Baker B.J."/>
            <person name="Lazar C.S."/>
            <person name="Teske A.P."/>
            <person name="Dick G.J."/>
        </authorList>
    </citation>
    <scope>NUCLEOTIDE SEQUENCE [LARGE SCALE GENOMIC DNA]</scope>
    <source>
        <strain evidence="9">SM23_42</strain>
    </source>
</reference>
<sequence>MDQPKILIIDDEKVICDACFQVLTQEHYKVEVSRDGISGLAKVEEFSPDVVFVDLKMPGVGGIEVLERIREREPMIVPIVITGYGTVESAVDSMKMGAFDFLPKPFTPDQLRVITRRALDKRNAALKTERLREEKEKMRQNFITMVSHELRTPLVAVTQYLEVLHNGFAGGVSGEQMKIVDRMRIRMDELLSLIDRWLRLARLEDLKVKDEFKEFPLSTVIAEAIDSVKDLACAAKVRIHFDATAFSATVMGDQHMIKEVFVNLVGNGIKYNRERGDLSVEFREESDYWIVAVSDTGVGISANDIPFVADEFYRVKREGAVAGTGIGLAIVKKILDLHGGKLQIESKLDQGSTFSVFLPKAKE</sequence>
<dbReference type="Gene3D" id="1.10.287.130">
    <property type="match status" value="1"/>
</dbReference>
<evidence type="ECO:0000313" key="10">
    <source>
        <dbReference type="Proteomes" id="UP000051373"/>
    </source>
</evidence>
<comment type="catalytic activity">
    <reaction evidence="1">
        <text>ATP + protein L-histidine = ADP + protein N-phospho-L-histidine.</text>
        <dbReference type="EC" id="2.7.13.3"/>
    </reaction>
</comment>
<dbReference type="SMART" id="SM00387">
    <property type="entry name" value="HATPase_c"/>
    <property type="match status" value="1"/>
</dbReference>
<dbReference type="STRING" id="1703779.AMJ83_00265"/>
<dbReference type="PATRIC" id="fig|1703779.3.peg.127"/>
<feature type="domain" description="Histidine kinase" evidence="7">
    <location>
        <begin position="145"/>
        <end position="362"/>
    </location>
</feature>
<evidence type="ECO:0000313" key="9">
    <source>
        <dbReference type="EMBL" id="KPK64673.1"/>
    </source>
</evidence>
<dbReference type="EMBL" id="LJUJ01000001">
    <property type="protein sequence ID" value="KPK64673.1"/>
    <property type="molecule type" value="Genomic_DNA"/>
</dbReference>
<dbReference type="EC" id="2.7.13.3" evidence="2"/>
<dbReference type="PANTHER" id="PTHR43547:SF2">
    <property type="entry name" value="HYBRID SIGNAL TRANSDUCTION HISTIDINE KINASE C"/>
    <property type="match status" value="1"/>
</dbReference>
<dbReference type="AlphaFoldDB" id="A0A0S8FWF0"/>
<dbReference type="CDD" id="cd00075">
    <property type="entry name" value="HATPase"/>
    <property type="match status" value="1"/>
</dbReference>
<dbReference type="SMART" id="SM00388">
    <property type="entry name" value="HisKA"/>
    <property type="match status" value="1"/>
</dbReference>
<dbReference type="InterPro" id="IPR001789">
    <property type="entry name" value="Sig_transdc_resp-reg_receiver"/>
</dbReference>
<evidence type="ECO:0000256" key="5">
    <source>
        <dbReference type="ARBA" id="ARBA00022777"/>
    </source>
</evidence>
<evidence type="ECO:0000259" key="7">
    <source>
        <dbReference type="PROSITE" id="PS50109"/>
    </source>
</evidence>
<dbReference type="InterPro" id="IPR011006">
    <property type="entry name" value="CheY-like_superfamily"/>
</dbReference>
<protein>
    <recommendedName>
        <fullName evidence="2">histidine kinase</fullName>
        <ecNumber evidence="2">2.7.13.3</ecNumber>
    </recommendedName>
</protein>
<dbReference type="PROSITE" id="PS50110">
    <property type="entry name" value="RESPONSE_REGULATORY"/>
    <property type="match status" value="1"/>
</dbReference>
<dbReference type="PRINTS" id="PR00344">
    <property type="entry name" value="BCTRLSENSOR"/>
</dbReference>
<dbReference type="SUPFAM" id="SSF52172">
    <property type="entry name" value="CheY-like"/>
    <property type="match status" value="1"/>
</dbReference>
<dbReference type="SUPFAM" id="SSF55874">
    <property type="entry name" value="ATPase domain of HSP90 chaperone/DNA topoisomerase II/histidine kinase"/>
    <property type="match status" value="1"/>
</dbReference>
<dbReference type="PANTHER" id="PTHR43547">
    <property type="entry name" value="TWO-COMPONENT HISTIDINE KINASE"/>
    <property type="match status" value="1"/>
</dbReference>
<dbReference type="InterPro" id="IPR036890">
    <property type="entry name" value="HATPase_C_sf"/>
</dbReference>
<keyword evidence="3 6" id="KW-0597">Phosphoprotein</keyword>
<dbReference type="SUPFAM" id="SSF47384">
    <property type="entry name" value="Homodimeric domain of signal transducing histidine kinase"/>
    <property type="match status" value="1"/>
</dbReference>
<dbReference type="Pfam" id="PF00072">
    <property type="entry name" value="Response_reg"/>
    <property type="match status" value="1"/>
</dbReference>
<keyword evidence="4" id="KW-0808">Transferase</keyword>
<evidence type="ECO:0000256" key="1">
    <source>
        <dbReference type="ARBA" id="ARBA00000085"/>
    </source>
</evidence>
<accession>A0A0S8FWF0</accession>
<dbReference type="InterPro" id="IPR036097">
    <property type="entry name" value="HisK_dim/P_sf"/>
</dbReference>
<dbReference type="Gene3D" id="3.30.565.10">
    <property type="entry name" value="Histidine kinase-like ATPase, C-terminal domain"/>
    <property type="match status" value="1"/>
</dbReference>
<evidence type="ECO:0000259" key="8">
    <source>
        <dbReference type="PROSITE" id="PS50110"/>
    </source>
</evidence>
<dbReference type="GO" id="GO:0000155">
    <property type="term" value="F:phosphorelay sensor kinase activity"/>
    <property type="evidence" value="ECO:0007669"/>
    <property type="project" value="InterPro"/>
</dbReference>
<keyword evidence="5" id="KW-0418">Kinase</keyword>
<dbReference type="Pfam" id="PF00512">
    <property type="entry name" value="HisKA"/>
    <property type="match status" value="1"/>
</dbReference>
<proteinExistence type="predicted"/>
<dbReference type="Gene3D" id="3.40.50.2300">
    <property type="match status" value="1"/>
</dbReference>
<gene>
    <name evidence="9" type="ORF">AMJ83_00265</name>
</gene>
<dbReference type="SMART" id="SM00448">
    <property type="entry name" value="REC"/>
    <property type="match status" value="1"/>
</dbReference>